<reference evidence="1" key="2">
    <citation type="submission" date="2020-11" db="EMBL/GenBank/DDBJ databases">
        <authorList>
            <person name="McCartney M.A."/>
            <person name="Auch B."/>
            <person name="Kono T."/>
            <person name="Mallez S."/>
            <person name="Becker A."/>
            <person name="Gohl D.M."/>
            <person name="Silverstein K.A.T."/>
            <person name="Koren S."/>
            <person name="Bechman K.B."/>
            <person name="Herman A."/>
            <person name="Abrahante J.E."/>
            <person name="Garbe J."/>
        </authorList>
    </citation>
    <scope>NUCLEOTIDE SEQUENCE</scope>
    <source>
        <strain evidence="1">Duluth1</strain>
        <tissue evidence="1">Whole animal</tissue>
    </source>
</reference>
<reference evidence="1" key="1">
    <citation type="journal article" date="2019" name="bioRxiv">
        <title>The Genome of the Zebra Mussel, Dreissena polymorpha: A Resource for Invasive Species Research.</title>
        <authorList>
            <person name="McCartney M.A."/>
            <person name="Auch B."/>
            <person name="Kono T."/>
            <person name="Mallez S."/>
            <person name="Zhang Y."/>
            <person name="Obille A."/>
            <person name="Becker A."/>
            <person name="Abrahante J.E."/>
            <person name="Garbe J."/>
            <person name="Badalamenti J.P."/>
            <person name="Herman A."/>
            <person name="Mangelson H."/>
            <person name="Liachko I."/>
            <person name="Sullivan S."/>
            <person name="Sone E.D."/>
            <person name="Koren S."/>
            <person name="Silverstein K.A.T."/>
            <person name="Beckman K.B."/>
            <person name="Gohl D.M."/>
        </authorList>
    </citation>
    <scope>NUCLEOTIDE SEQUENCE</scope>
    <source>
        <strain evidence="1">Duluth1</strain>
        <tissue evidence="1">Whole animal</tissue>
    </source>
</reference>
<organism evidence="1 2">
    <name type="scientific">Dreissena polymorpha</name>
    <name type="common">Zebra mussel</name>
    <name type="synonym">Mytilus polymorpha</name>
    <dbReference type="NCBI Taxonomy" id="45954"/>
    <lineage>
        <taxon>Eukaryota</taxon>
        <taxon>Metazoa</taxon>
        <taxon>Spiralia</taxon>
        <taxon>Lophotrochozoa</taxon>
        <taxon>Mollusca</taxon>
        <taxon>Bivalvia</taxon>
        <taxon>Autobranchia</taxon>
        <taxon>Heteroconchia</taxon>
        <taxon>Euheterodonta</taxon>
        <taxon>Imparidentia</taxon>
        <taxon>Neoheterodontei</taxon>
        <taxon>Myida</taxon>
        <taxon>Dreissenoidea</taxon>
        <taxon>Dreissenidae</taxon>
        <taxon>Dreissena</taxon>
    </lineage>
</organism>
<dbReference type="AlphaFoldDB" id="A0A9D4GEM6"/>
<evidence type="ECO:0000313" key="2">
    <source>
        <dbReference type="Proteomes" id="UP000828390"/>
    </source>
</evidence>
<proteinExistence type="predicted"/>
<name>A0A9D4GEM6_DREPO</name>
<sequence>MYMYVNISQLRVSGLPDPSLCSCMHVSTWEPLFLYACAHLAYQTLASVPVCMCPLRRKKAMANSVGPDETPHDAASHLDLRCLLKGISALGERFKIGKSTVGDILKKKNVYQEISRL</sequence>
<comment type="caution">
    <text evidence="1">The sequence shown here is derived from an EMBL/GenBank/DDBJ whole genome shotgun (WGS) entry which is preliminary data.</text>
</comment>
<keyword evidence="2" id="KW-1185">Reference proteome</keyword>
<protein>
    <submittedName>
        <fullName evidence="1">Uncharacterized protein</fullName>
    </submittedName>
</protein>
<dbReference type="Proteomes" id="UP000828390">
    <property type="component" value="Unassembled WGS sequence"/>
</dbReference>
<accession>A0A9D4GEM6</accession>
<gene>
    <name evidence="1" type="ORF">DPMN_144010</name>
</gene>
<dbReference type="EMBL" id="JAIWYP010000006">
    <property type="protein sequence ID" value="KAH3815487.1"/>
    <property type="molecule type" value="Genomic_DNA"/>
</dbReference>
<evidence type="ECO:0000313" key="1">
    <source>
        <dbReference type="EMBL" id="KAH3815487.1"/>
    </source>
</evidence>